<comment type="caution">
    <text evidence="2">The sequence shown here is derived from an EMBL/GenBank/DDBJ whole genome shotgun (WGS) entry which is preliminary data.</text>
</comment>
<accession>A0ABN9XB87</accession>
<dbReference type="Proteomes" id="UP001189429">
    <property type="component" value="Unassembled WGS sequence"/>
</dbReference>
<feature type="region of interest" description="Disordered" evidence="1">
    <location>
        <begin position="132"/>
        <end position="156"/>
    </location>
</feature>
<dbReference type="PANTHER" id="PTHR10476">
    <property type="entry name" value="CHARGED MULTIVESICULAR BODY PROTEIN"/>
    <property type="match status" value="1"/>
</dbReference>
<keyword evidence="3" id="KW-1185">Reference proteome</keyword>
<dbReference type="Pfam" id="PF03357">
    <property type="entry name" value="Snf7"/>
    <property type="match status" value="1"/>
</dbReference>
<feature type="region of interest" description="Disordered" evidence="1">
    <location>
        <begin position="177"/>
        <end position="230"/>
    </location>
</feature>
<feature type="region of interest" description="Disordered" evidence="1">
    <location>
        <begin position="91"/>
        <end position="116"/>
    </location>
</feature>
<feature type="non-terminal residue" evidence="2">
    <location>
        <position position="276"/>
    </location>
</feature>
<evidence type="ECO:0000313" key="3">
    <source>
        <dbReference type="Proteomes" id="UP001189429"/>
    </source>
</evidence>
<feature type="compositionally biased region" description="Low complexity" evidence="1">
    <location>
        <begin position="214"/>
        <end position="226"/>
    </location>
</feature>
<dbReference type="EMBL" id="CAUYUJ010019985">
    <property type="protein sequence ID" value="CAK0895060.1"/>
    <property type="molecule type" value="Genomic_DNA"/>
</dbReference>
<proteinExistence type="predicted"/>
<dbReference type="InterPro" id="IPR005024">
    <property type="entry name" value="Snf7_fam"/>
</dbReference>
<reference evidence="2" key="1">
    <citation type="submission" date="2023-10" db="EMBL/GenBank/DDBJ databases">
        <authorList>
            <person name="Chen Y."/>
            <person name="Shah S."/>
            <person name="Dougan E. K."/>
            <person name="Thang M."/>
            <person name="Chan C."/>
        </authorList>
    </citation>
    <scope>NUCLEOTIDE SEQUENCE [LARGE SCALE GENOMIC DNA]</scope>
</reference>
<sequence>MANKGQTQSVKALAKQVVRSRKAMARLERTKCSMTAVNLHLTTAIASMATASSLKMSAGMMTEMNKLMNVPEMAKTMEEMRAEMAKAEIMDPRSNGGGVRGVRRRSGRGRRDAEGIRRAGARQVCVHGQRVRGGAGAAGRGARGRGRGAGGGPADGAAGGAVQVNLAHAVMTTARPPVPQDTLVPAPYSRFGPTRTPSDCRCQAGRRRAENRRGAPALPAGPAARAALRHSPAPRSLVGVADLRRGPACYRRAPLEAAAASFARAEQLRELCARKG</sequence>
<name>A0ABN9XB87_9DINO</name>
<dbReference type="Gene3D" id="6.10.140.1230">
    <property type="match status" value="1"/>
</dbReference>
<gene>
    <name evidence="2" type="ORF">PCOR1329_LOCUS73929</name>
</gene>
<organism evidence="2 3">
    <name type="scientific">Prorocentrum cordatum</name>
    <dbReference type="NCBI Taxonomy" id="2364126"/>
    <lineage>
        <taxon>Eukaryota</taxon>
        <taxon>Sar</taxon>
        <taxon>Alveolata</taxon>
        <taxon>Dinophyceae</taxon>
        <taxon>Prorocentrales</taxon>
        <taxon>Prorocentraceae</taxon>
        <taxon>Prorocentrum</taxon>
    </lineage>
</organism>
<evidence type="ECO:0000256" key="1">
    <source>
        <dbReference type="SAM" id="MobiDB-lite"/>
    </source>
</evidence>
<protein>
    <submittedName>
        <fullName evidence="2">Uncharacterized protein</fullName>
    </submittedName>
</protein>
<evidence type="ECO:0000313" key="2">
    <source>
        <dbReference type="EMBL" id="CAK0895060.1"/>
    </source>
</evidence>